<feature type="non-terminal residue" evidence="1">
    <location>
        <position position="1"/>
    </location>
</feature>
<evidence type="ECO:0000313" key="1">
    <source>
        <dbReference type="EMBL" id="SVD80772.1"/>
    </source>
</evidence>
<accession>A0A382YBU2</accession>
<proteinExistence type="predicted"/>
<name>A0A382YBU2_9ZZZZ</name>
<organism evidence="1">
    <name type="scientific">marine metagenome</name>
    <dbReference type="NCBI Taxonomy" id="408172"/>
    <lineage>
        <taxon>unclassified sequences</taxon>
        <taxon>metagenomes</taxon>
        <taxon>ecological metagenomes</taxon>
    </lineage>
</organism>
<dbReference type="EMBL" id="UINC01174575">
    <property type="protein sequence ID" value="SVD80772.1"/>
    <property type="molecule type" value="Genomic_DNA"/>
</dbReference>
<dbReference type="AlphaFoldDB" id="A0A382YBU2"/>
<protein>
    <submittedName>
        <fullName evidence="1">Uncharacterized protein</fullName>
    </submittedName>
</protein>
<sequence length="26" mass="2779">IKCGVVKKIVTFCLIQAAIPVTMTDS</sequence>
<reference evidence="1" key="1">
    <citation type="submission" date="2018-05" db="EMBL/GenBank/DDBJ databases">
        <authorList>
            <person name="Lanie J.A."/>
            <person name="Ng W.-L."/>
            <person name="Kazmierczak K.M."/>
            <person name="Andrzejewski T.M."/>
            <person name="Davidsen T.M."/>
            <person name="Wayne K.J."/>
            <person name="Tettelin H."/>
            <person name="Glass J.I."/>
            <person name="Rusch D."/>
            <person name="Podicherti R."/>
            <person name="Tsui H.-C.T."/>
            <person name="Winkler M.E."/>
        </authorList>
    </citation>
    <scope>NUCLEOTIDE SEQUENCE</scope>
</reference>
<gene>
    <name evidence="1" type="ORF">METZ01_LOCUS433626</name>
</gene>